<protein>
    <submittedName>
        <fullName evidence="1">DUF6084 family protein</fullName>
    </submittedName>
</protein>
<evidence type="ECO:0000313" key="1">
    <source>
        <dbReference type="EMBL" id="MFD1530140.1"/>
    </source>
</evidence>
<organism evidence="1 2">
    <name type="scientific">Pseudonocardia aurantiaca</name>
    <dbReference type="NCBI Taxonomy" id="75290"/>
    <lineage>
        <taxon>Bacteria</taxon>
        <taxon>Bacillati</taxon>
        <taxon>Actinomycetota</taxon>
        <taxon>Actinomycetes</taxon>
        <taxon>Pseudonocardiales</taxon>
        <taxon>Pseudonocardiaceae</taxon>
        <taxon>Pseudonocardia</taxon>
    </lineage>
</organism>
<comment type="caution">
    <text evidence="1">The sequence shown here is derived from an EMBL/GenBank/DDBJ whole genome shotgun (WGS) entry which is preliminary data.</text>
</comment>
<dbReference type="RefSeq" id="WP_343976838.1">
    <property type="nucleotide sequence ID" value="NZ_BAAAJG010000008.1"/>
</dbReference>
<dbReference type="Pfam" id="PF19562">
    <property type="entry name" value="DUF6084"/>
    <property type="match status" value="1"/>
</dbReference>
<dbReference type="EMBL" id="JBHUCP010000007">
    <property type="protein sequence ID" value="MFD1530140.1"/>
    <property type="molecule type" value="Genomic_DNA"/>
</dbReference>
<reference evidence="2" key="1">
    <citation type="journal article" date="2019" name="Int. J. Syst. Evol. Microbiol.">
        <title>The Global Catalogue of Microorganisms (GCM) 10K type strain sequencing project: providing services to taxonomists for standard genome sequencing and annotation.</title>
        <authorList>
            <consortium name="The Broad Institute Genomics Platform"/>
            <consortium name="The Broad Institute Genome Sequencing Center for Infectious Disease"/>
            <person name="Wu L."/>
            <person name="Ma J."/>
        </authorList>
    </citation>
    <scope>NUCLEOTIDE SEQUENCE [LARGE SCALE GENOMIC DNA]</scope>
    <source>
        <strain evidence="2">JCM 12165</strain>
    </source>
</reference>
<accession>A0ABW4FHN5</accession>
<dbReference type="Proteomes" id="UP001597145">
    <property type="component" value="Unassembled WGS sequence"/>
</dbReference>
<gene>
    <name evidence="1" type="ORF">ACFSCY_11870</name>
</gene>
<keyword evidence="2" id="KW-1185">Reference proteome</keyword>
<proteinExistence type="predicted"/>
<dbReference type="InterPro" id="IPR045730">
    <property type="entry name" value="DUF6084"/>
</dbReference>
<evidence type="ECO:0000313" key="2">
    <source>
        <dbReference type="Proteomes" id="UP001597145"/>
    </source>
</evidence>
<sequence length="217" mass="23813">MLRFTCTGARPEPYAAGPSLLLDLRIDEDSGQRVHAVALRTQIRIEPRGRTYTPEEEAKLTDLFGEPSRWGETLNPLQLTMVASTVQGFTGSTTVALPVPLTYDLDIAATKYFHGLSDAAADDSAADRGIPLLLLFSGSVFYAGPTGVQVGPVAWHEEATLRLPVSVWRAAMNEHFPGGAWVRVRRETLDALAAYRSERVIPSWDETFERLLKEAGS</sequence>
<name>A0ABW4FHN5_9PSEU</name>